<dbReference type="PANTHER" id="PTHR24327:SF81">
    <property type="entry name" value="HOMEOTIC PROTEIN DISTAL-LESS-RELATED"/>
    <property type="match status" value="1"/>
</dbReference>
<dbReference type="InterPro" id="IPR050460">
    <property type="entry name" value="Distal-less_Homeobox_TF"/>
</dbReference>
<dbReference type="Pfam" id="PF00046">
    <property type="entry name" value="Homeodomain"/>
    <property type="match status" value="1"/>
</dbReference>
<dbReference type="SUPFAM" id="SSF46689">
    <property type="entry name" value="Homeodomain-like"/>
    <property type="match status" value="1"/>
</dbReference>
<dbReference type="SMART" id="SM00389">
    <property type="entry name" value="HOX"/>
    <property type="match status" value="1"/>
</dbReference>
<dbReference type="GO" id="GO:0000978">
    <property type="term" value="F:RNA polymerase II cis-regulatory region sequence-specific DNA binding"/>
    <property type="evidence" value="ECO:0007669"/>
    <property type="project" value="TreeGrafter"/>
</dbReference>
<feature type="DNA-binding region" description="Homeobox" evidence="6">
    <location>
        <begin position="193"/>
        <end position="252"/>
    </location>
</feature>
<feature type="compositionally biased region" description="Low complexity" evidence="8">
    <location>
        <begin position="336"/>
        <end position="352"/>
    </location>
</feature>
<evidence type="ECO:0000256" key="3">
    <source>
        <dbReference type="ARBA" id="ARBA00023125"/>
    </source>
</evidence>
<accession>B7X6P9</accession>
<keyword evidence="3 6" id="KW-0238">DNA-binding</keyword>
<organism evidence="10">
    <name type="scientific">Lethenteron camtschaticum</name>
    <name type="common">Japanese lamprey</name>
    <name type="synonym">Lampetra japonica</name>
    <dbReference type="NCBI Taxonomy" id="980415"/>
    <lineage>
        <taxon>Eukaryota</taxon>
        <taxon>Metazoa</taxon>
        <taxon>Chordata</taxon>
        <taxon>Craniata</taxon>
        <taxon>Vertebrata</taxon>
        <taxon>Cyclostomata</taxon>
        <taxon>Hyperoartia</taxon>
        <taxon>Petromyzontiformes</taxon>
        <taxon>Petromyzontidae</taxon>
        <taxon>Lethenteron</taxon>
    </lineage>
</organism>
<dbReference type="InterPro" id="IPR009057">
    <property type="entry name" value="Homeodomain-like_sf"/>
</dbReference>
<dbReference type="PROSITE" id="PS50071">
    <property type="entry name" value="HOMEOBOX_2"/>
    <property type="match status" value="1"/>
</dbReference>
<evidence type="ECO:0000256" key="2">
    <source>
        <dbReference type="ARBA" id="ARBA00022473"/>
    </source>
</evidence>
<gene>
    <name evidence="10" type="primary">LjDlxA</name>
</gene>
<evidence type="ECO:0000256" key="7">
    <source>
        <dbReference type="RuleBase" id="RU000682"/>
    </source>
</evidence>
<dbReference type="AlphaFoldDB" id="B7X6P9"/>
<reference evidence="10" key="1">
    <citation type="journal article" date="2009" name="Mol. Biol. Evol.">
        <title>Timing of genome duplications relative to the origin of the vertebrates: did cyclostomes diverge before or after?</title>
        <authorList>
            <person name="Kuraku S."/>
            <person name="Meyer A."/>
            <person name="Kuratani S."/>
        </authorList>
    </citation>
    <scope>NUCLEOTIDE SEQUENCE</scope>
</reference>
<dbReference type="PRINTS" id="PR00024">
    <property type="entry name" value="HOMEOBOX"/>
</dbReference>
<dbReference type="PROSITE" id="PS00027">
    <property type="entry name" value="HOMEOBOX_1"/>
    <property type="match status" value="1"/>
</dbReference>
<name>B7X6P9_LETCA</name>
<dbReference type="PANTHER" id="PTHR24327">
    <property type="entry name" value="HOMEOBOX PROTEIN"/>
    <property type="match status" value="1"/>
</dbReference>
<dbReference type="PRINTS" id="PR00031">
    <property type="entry name" value="HTHREPRESSR"/>
</dbReference>
<dbReference type="GO" id="GO:0005634">
    <property type="term" value="C:nucleus"/>
    <property type="evidence" value="ECO:0007669"/>
    <property type="project" value="UniProtKB-SubCell"/>
</dbReference>
<dbReference type="InterPro" id="IPR001356">
    <property type="entry name" value="HD"/>
</dbReference>
<dbReference type="Gene3D" id="1.10.10.60">
    <property type="entry name" value="Homeodomain-like"/>
    <property type="match status" value="1"/>
</dbReference>
<dbReference type="FunFam" id="1.10.10.60:FF:000048">
    <property type="entry name" value="Distal-less homeobox 2"/>
    <property type="match status" value="1"/>
</dbReference>
<keyword evidence="5 6" id="KW-0539">Nucleus</keyword>
<dbReference type="InterPro" id="IPR000047">
    <property type="entry name" value="HTH_motif"/>
</dbReference>
<proteinExistence type="evidence at transcript level"/>
<feature type="region of interest" description="Disordered" evidence="8">
    <location>
        <begin position="252"/>
        <end position="362"/>
    </location>
</feature>
<evidence type="ECO:0000259" key="9">
    <source>
        <dbReference type="PROSITE" id="PS50071"/>
    </source>
</evidence>
<evidence type="ECO:0000256" key="4">
    <source>
        <dbReference type="ARBA" id="ARBA00023155"/>
    </source>
</evidence>
<feature type="compositionally biased region" description="Polar residues" evidence="8">
    <location>
        <begin position="67"/>
        <end position="76"/>
    </location>
</feature>
<dbReference type="InterPro" id="IPR020479">
    <property type="entry name" value="HD_metazoa"/>
</dbReference>
<evidence type="ECO:0000256" key="6">
    <source>
        <dbReference type="PROSITE-ProRule" id="PRU00108"/>
    </source>
</evidence>
<dbReference type="EMBL" id="AB292628">
    <property type="protein sequence ID" value="BAH03339.2"/>
    <property type="molecule type" value="mRNA"/>
</dbReference>
<evidence type="ECO:0000256" key="8">
    <source>
        <dbReference type="SAM" id="MobiDB-lite"/>
    </source>
</evidence>
<dbReference type="GO" id="GO:0000981">
    <property type="term" value="F:DNA-binding transcription factor activity, RNA polymerase II-specific"/>
    <property type="evidence" value="ECO:0007669"/>
    <property type="project" value="InterPro"/>
</dbReference>
<evidence type="ECO:0000256" key="1">
    <source>
        <dbReference type="ARBA" id="ARBA00007916"/>
    </source>
</evidence>
<sequence length="382" mass="41868">MTEVFECSSADPRPDFMKRDADLYGLNHHHHHQQQQHLQQQQHHHHHHPQHHSHHHHHHPQAQSSPTLPESSSTDSGCYYHPSPSSAYQAYGPYCPPAAYNQTPLSPYAYHQLGRGADALHAGYGAVKAFPGQRGYGAAGGAAVGGGNAYEGFTHDAAGKTSEDDEAADKDDEEEEESRQSGVRMVNGKPKKIRKPRTIYSSFQLAALQRRFQQTQYLALPERAELAASMGLTQTQVKIWFQNRRSKFKKLGKNGEVAPAQASPSSSDPMACNSPASPGRQHQQLSSAVPHLHGVPAPWESPLSPAGGLGVPSAALQAPRHLPQHPYSPVPPWYLQHQQHQQHQQQQQQQEQSGGPIAFRHSPPSLLALAQPNVSGATSAVY</sequence>
<feature type="region of interest" description="Disordered" evidence="8">
    <location>
        <begin position="154"/>
        <end position="191"/>
    </location>
</feature>
<feature type="compositionally biased region" description="Basic residues" evidence="8">
    <location>
        <begin position="42"/>
        <end position="60"/>
    </location>
</feature>
<protein>
    <submittedName>
        <fullName evidence="10">Homeobox-containing Dlx</fullName>
    </submittedName>
</protein>
<feature type="compositionally biased region" description="Polar residues" evidence="8">
    <location>
        <begin position="274"/>
        <end position="287"/>
    </location>
</feature>
<keyword evidence="2" id="KW-0217">Developmental protein</keyword>
<comment type="similarity">
    <text evidence="1">Belongs to the distal-less homeobox family.</text>
</comment>
<dbReference type="InterPro" id="IPR017970">
    <property type="entry name" value="Homeobox_CS"/>
</dbReference>
<evidence type="ECO:0000313" key="10">
    <source>
        <dbReference type="EMBL" id="BAH03339.2"/>
    </source>
</evidence>
<feature type="compositionally biased region" description="Acidic residues" evidence="8">
    <location>
        <begin position="163"/>
        <end position="177"/>
    </location>
</feature>
<dbReference type="CDD" id="cd00086">
    <property type="entry name" value="homeodomain"/>
    <property type="match status" value="1"/>
</dbReference>
<keyword evidence="4 6" id="KW-0371">Homeobox</keyword>
<feature type="domain" description="Homeobox" evidence="9">
    <location>
        <begin position="191"/>
        <end position="251"/>
    </location>
</feature>
<evidence type="ECO:0000256" key="5">
    <source>
        <dbReference type="ARBA" id="ARBA00023242"/>
    </source>
</evidence>
<feature type="region of interest" description="Disordered" evidence="8">
    <location>
        <begin position="28"/>
        <end position="77"/>
    </location>
</feature>
<comment type="subcellular location">
    <subcellularLocation>
        <location evidence="6 7">Nucleus</location>
    </subcellularLocation>
</comment>
<feature type="compositionally biased region" description="Low complexity" evidence="8">
    <location>
        <begin position="258"/>
        <end position="271"/>
    </location>
</feature>
<dbReference type="GO" id="GO:0030154">
    <property type="term" value="P:cell differentiation"/>
    <property type="evidence" value="ECO:0007669"/>
    <property type="project" value="TreeGrafter"/>
</dbReference>